<proteinExistence type="predicted"/>
<dbReference type="Proteomes" id="UP000015620">
    <property type="component" value="Chromosome"/>
</dbReference>
<organism evidence="2 3">
    <name type="scientific">Treponema pedis str. T A4</name>
    <dbReference type="NCBI Taxonomy" id="1291379"/>
    <lineage>
        <taxon>Bacteria</taxon>
        <taxon>Pseudomonadati</taxon>
        <taxon>Spirochaetota</taxon>
        <taxon>Spirochaetia</taxon>
        <taxon>Spirochaetales</taxon>
        <taxon>Treponemataceae</taxon>
        <taxon>Treponema</taxon>
    </lineage>
</organism>
<evidence type="ECO:0000313" key="2">
    <source>
        <dbReference type="EMBL" id="AGT45075.1"/>
    </source>
</evidence>
<protein>
    <submittedName>
        <fullName evidence="2">Uncharacterized protein</fullName>
    </submittedName>
</protein>
<dbReference type="EMBL" id="CP004120">
    <property type="protein sequence ID" value="AGT45075.1"/>
    <property type="molecule type" value="Genomic_DNA"/>
</dbReference>
<gene>
    <name evidence="2" type="ORF">TPE_2603</name>
</gene>
<keyword evidence="1" id="KW-0812">Transmembrane</keyword>
<name>S5ZX98_9SPIR</name>
<dbReference type="STRING" id="1291379.TPE_2603"/>
<dbReference type="HOGENOM" id="CLU_2774755_0_0_12"/>
<accession>S5ZX98</accession>
<keyword evidence="1" id="KW-0472">Membrane</keyword>
<reference evidence="2 3" key="1">
    <citation type="journal article" date="2013" name="PLoS ONE">
        <title>Genome-Wide Relatedness of Treponema pedis, from Gingiva and Necrotic Skin Lesions of Pigs, with the Human Oral Pathogen Treponema denticola.</title>
        <authorList>
            <person name="Svartstrom O."/>
            <person name="Mushtaq M."/>
            <person name="Pringle M."/>
            <person name="Segerman B."/>
        </authorList>
    </citation>
    <scope>NUCLEOTIDE SEQUENCE [LARGE SCALE GENOMIC DNA]</scope>
    <source>
        <strain evidence="2">T A4</strain>
    </source>
</reference>
<keyword evidence="1" id="KW-1133">Transmembrane helix</keyword>
<feature type="transmembrane region" description="Helical" evidence="1">
    <location>
        <begin position="12"/>
        <end position="32"/>
    </location>
</feature>
<dbReference type="AlphaFoldDB" id="S5ZX98"/>
<dbReference type="KEGG" id="tped:TPE_2603"/>
<keyword evidence="3" id="KW-1185">Reference proteome</keyword>
<evidence type="ECO:0000256" key="1">
    <source>
        <dbReference type="SAM" id="Phobius"/>
    </source>
</evidence>
<evidence type="ECO:0000313" key="3">
    <source>
        <dbReference type="Proteomes" id="UP000015620"/>
    </source>
</evidence>
<sequence>MSSAILGTVSKFPISFSLIIFEILLFAVIIYYNCVFFNSDMCLYLKSILMIKREEREKKIFKTQKNTEY</sequence>